<dbReference type="AlphaFoldDB" id="A0A8J7KS68"/>
<dbReference type="InterPro" id="IPR011009">
    <property type="entry name" value="Kinase-like_dom_sf"/>
</dbReference>
<dbReference type="InterPro" id="IPR002575">
    <property type="entry name" value="Aminoglycoside_PTrfase"/>
</dbReference>
<dbReference type="EMBL" id="JAEAGR010000003">
    <property type="protein sequence ID" value="MBH1940011.1"/>
    <property type="molecule type" value="Genomic_DNA"/>
</dbReference>
<sequence>MNHKLHLHEIEELFHTFGIGQVIDTPISITGGLMHKIYRVSTDKNIYAVKWLNPSIMQRDGVIENMLNSERIAATFSNHFPVVAALTFNGQNLLQFGDKYFMVYEWIEGTSIFPPSITKENCYKVGDVLGKMHQLDIAVPGVRKENSEAVTYNWQFYYDKGVQQNASWIDVYTGIIDKLNIWNKSVNDANRQLSEYTVISHRDLDPKNVMWHQGKLYLIDWEAAGYVNPYKELLEVLNYWADRGNGNLDKEKFLALFNAYRINMNTNTVDWDCILDSGYDGMLGWLEYSLKRALGIESTDEKEIKLGMEQITATIEALIYYDNQKQMIRNWFNTL</sequence>
<protein>
    <submittedName>
        <fullName evidence="2">Phosphotransferase</fullName>
    </submittedName>
</protein>
<reference evidence="2" key="1">
    <citation type="submission" date="2020-12" db="EMBL/GenBank/DDBJ databases">
        <title>M. sibirica DSM 26468T genome.</title>
        <authorList>
            <person name="Thieme N."/>
            <person name="Rettenmaier R."/>
            <person name="Zverlov V."/>
            <person name="Liebl W."/>
        </authorList>
    </citation>
    <scope>NUCLEOTIDE SEQUENCE</scope>
    <source>
        <strain evidence="2">DSM 26468</strain>
    </source>
</reference>
<organism evidence="2 3">
    <name type="scientific">Mobilitalea sibirica</name>
    <dbReference type="NCBI Taxonomy" id="1462919"/>
    <lineage>
        <taxon>Bacteria</taxon>
        <taxon>Bacillati</taxon>
        <taxon>Bacillota</taxon>
        <taxon>Clostridia</taxon>
        <taxon>Lachnospirales</taxon>
        <taxon>Lachnospiraceae</taxon>
        <taxon>Mobilitalea</taxon>
    </lineage>
</organism>
<evidence type="ECO:0000259" key="1">
    <source>
        <dbReference type="Pfam" id="PF01636"/>
    </source>
</evidence>
<dbReference type="Pfam" id="PF01636">
    <property type="entry name" value="APH"/>
    <property type="match status" value="1"/>
</dbReference>
<proteinExistence type="predicted"/>
<evidence type="ECO:0000313" key="2">
    <source>
        <dbReference type="EMBL" id="MBH1940011.1"/>
    </source>
</evidence>
<gene>
    <name evidence="2" type="ORF">I5677_03760</name>
</gene>
<comment type="caution">
    <text evidence="2">The sequence shown here is derived from an EMBL/GenBank/DDBJ whole genome shotgun (WGS) entry which is preliminary data.</text>
</comment>
<dbReference type="Proteomes" id="UP000623269">
    <property type="component" value="Unassembled WGS sequence"/>
</dbReference>
<accession>A0A8J7KS68</accession>
<dbReference type="Gene3D" id="3.90.1200.10">
    <property type="match status" value="1"/>
</dbReference>
<evidence type="ECO:0000313" key="3">
    <source>
        <dbReference type="Proteomes" id="UP000623269"/>
    </source>
</evidence>
<keyword evidence="3" id="KW-1185">Reference proteome</keyword>
<dbReference type="RefSeq" id="WP_197660236.1">
    <property type="nucleotide sequence ID" value="NZ_JAEAGR010000003.1"/>
</dbReference>
<dbReference type="SUPFAM" id="SSF56112">
    <property type="entry name" value="Protein kinase-like (PK-like)"/>
    <property type="match status" value="1"/>
</dbReference>
<feature type="domain" description="Aminoglycoside phosphotransferase" evidence="1">
    <location>
        <begin position="67"/>
        <end position="257"/>
    </location>
</feature>
<name>A0A8J7KS68_9FIRM</name>